<dbReference type="AlphaFoldDB" id="A0A5C8P7R6"/>
<dbReference type="InterPro" id="IPR002878">
    <property type="entry name" value="ChsH2_C"/>
</dbReference>
<dbReference type="Gene3D" id="6.10.30.10">
    <property type="match status" value="1"/>
</dbReference>
<reference evidence="3 4" key="1">
    <citation type="submission" date="2019-06" db="EMBL/GenBank/DDBJ databases">
        <title>New taxonomy in bacterial strain CC-CFT640, isolated from vineyard.</title>
        <authorList>
            <person name="Lin S.-Y."/>
            <person name="Tsai C.-F."/>
            <person name="Young C.-C."/>
        </authorList>
    </citation>
    <scope>NUCLEOTIDE SEQUENCE [LARGE SCALE GENOMIC DNA]</scope>
    <source>
        <strain evidence="3 4">CC-CFT640</strain>
    </source>
</reference>
<evidence type="ECO:0000313" key="3">
    <source>
        <dbReference type="EMBL" id="TXL69426.1"/>
    </source>
</evidence>
<evidence type="ECO:0000313" key="4">
    <source>
        <dbReference type="Proteomes" id="UP000321638"/>
    </source>
</evidence>
<feature type="region of interest" description="Disordered" evidence="1">
    <location>
        <begin position="1"/>
        <end position="33"/>
    </location>
</feature>
<dbReference type="InterPro" id="IPR012340">
    <property type="entry name" value="NA-bd_OB-fold"/>
</dbReference>
<dbReference type="OrthoDB" id="3182121at2"/>
<evidence type="ECO:0000256" key="1">
    <source>
        <dbReference type="SAM" id="MobiDB-lite"/>
    </source>
</evidence>
<dbReference type="SUPFAM" id="SSF50249">
    <property type="entry name" value="Nucleic acid-binding proteins"/>
    <property type="match status" value="1"/>
</dbReference>
<name>A0A5C8P7R6_9HYPH</name>
<protein>
    <recommendedName>
        <fullName evidence="2">ChsH2 C-terminal OB-fold domain-containing protein</fullName>
    </recommendedName>
</protein>
<dbReference type="EMBL" id="VDUZ01000083">
    <property type="protein sequence ID" value="TXL69426.1"/>
    <property type="molecule type" value="Genomic_DNA"/>
</dbReference>
<comment type="caution">
    <text evidence="3">The sequence shown here is derived from an EMBL/GenBank/DDBJ whole genome shotgun (WGS) entry which is preliminary data.</text>
</comment>
<dbReference type="PANTHER" id="PTHR34075">
    <property type="entry name" value="BLR3430 PROTEIN"/>
    <property type="match status" value="1"/>
</dbReference>
<gene>
    <name evidence="3" type="ORF">FHP25_38995</name>
</gene>
<evidence type="ECO:0000259" key="2">
    <source>
        <dbReference type="Pfam" id="PF01796"/>
    </source>
</evidence>
<dbReference type="Proteomes" id="UP000321638">
    <property type="component" value="Unassembled WGS sequence"/>
</dbReference>
<dbReference type="InterPro" id="IPR052513">
    <property type="entry name" value="Thioester_dehydratase-like"/>
</dbReference>
<organism evidence="3 4">
    <name type="scientific">Vineibacter terrae</name>
    <dbReference type="NCBI Taxonomy" id="2586908"/>
    <lineage>
        <taxon>Bacteria</taxon>
        <taxon>Pseudomonadati</taxon>
        <taxon>Pseudomonadota</taxon>
        <taxon>Alphaproteobacteria</taxon>
        <taxon>Hyphomicrobiales</taxon>
        <taxon>Vineibacter</taxon>
    </lineage>
</organism>
<feature type="domain" description="ChsH2 C-terminal OB-fold" evidence="2">
    <location>
        <begin position="103"/>
        <end position="184"/>
    </location>
</feature>
<proteinExistence type="predicted"/>
<dbReference type="PANTHER" id="PTHR34075:SF5">
    <property type="entry name" value="BLR3430 PROTEIN"/>
    <property type="match status" value="1"/>
</dbReference>
<sequence>MGVPGGQTESVSGAPHPPFGHLPPQAGEGIGIVPSGEERQSMAIQADYLGMPLDINDLDVENLAYFKHCAAHQFHLQRCDACGLLRYPPTTACPWCASPDSSWVPVEGRGAVHSYTEVHHAIQPAFKKHTPYLVLVVDLDTQKGKPTEDEALRVLGNLVTPDGVLAPPDMVRKVGIGTRVRMVFTDVAPGLALPQWTIDEDAKQPAKPWRYPQE</sequence>
<keyword evidence="4" id="KW-1185">Reference proteome</keyword>
<dbReference type="Pfam" id="PF01796">
    <property type="entry name" value="OB_ChsH2_C"/>
    <property type="match status" value="1"/>
</dbReference>
<accession>A0A5C8P7R6</accession>